<dbReference type="EMBL" id="WTUX01000012">
    <property type="protein sequence ID" value="MZR13617.1"/>
    <property type="molecule type" value="Genomic_DNA"/>
</dbReference>
<keyword evidence="4" id="KW-0808">Transferase</keyword>
<evidence type="ECO:0000256" key="1">
    <source>
        <dbReference type="ARBA" id="ARBA00000085"/>
    </source>
</evidence>
<evidence type="ECO:0000256" key="4">
    <source>
        <dbReference type="ARBA" id="ARBA00022679"/>
    </source>
</evidence>
<keyword evidence="5" id="KW-0547">Nucleotide-binding</keyword>
<dbReference type="EC" id="2.7.13.3" evidence="2"/>
<dbReference type="PANTHER" id="PTHR41523">
    <property type="entry name" value="TWO-COMPONENT SYSTEM SENSOR PROTEIN"/>
    <property type="match status" value="1"/>
</dbReference>
<evidence type="ECO:0000259" key="9">
    <source>
        <dbReference type="Pfam" id="PF07568"/>
    </source>
</evidence>
<evidence type="ECO:0000256" key="7">
    <source>
        <dbReference type="ARBA" id="ARBA00022840"/>
    </source>
</evidence>
<dbReference type="PANTHER" id="PTHR41523:SF8">
    <property type="entry name" value="ETHYLENE RESPONSE SENSOR PROTEIN"/>
    <property type="match status" value="1"/>
</dbReference>
<evidence type="ECO:0000313" key="11">
    <source>
        <dbReference type="Proteomes" id="UP000467322"/>
    </source>
</evidence>
<sequence length="584" mass="64509">MIRTFRERTRSLTFRIAGLLAIALLPVGLISVITTYQLLERADRDLAKTLLALTSDAAAEQEAAIRTATGVAKSLVSLLPVLRDAGYECEEPLGALLRDSPELSFIGYINREGIVECGSSAKGMDLSDRPLHQEFVENPGPRVKFAIRGSVSDASIIVVSLPVIMDGDYDGYIVASLPHRSLTTPQAPADVAERPLNLITFNQDGEVLTVSSNAGDVSENLPADRSLRALAGGSEAAFIARNAEGDRRVFALVPIVPGQVYALGSWEYRRNTLNNGLSFGTSMLFPLLMWLVSLAVAFYAVQRMVIKPTRNLRARMLQFMRSRRLVEPRFDGSLPTEIRDMEETWMRLAENILHDEAALYDTIHQRTVLLKEVHHRVKNNLQLIVSILGMKIRKARTPAIKAALSDIQQRVMSIARVHQNLYETSTAERVRAGELLEAIVEQMVKSAQTGDHTDFELESHFDDCEVYPDQAVPLSLAVSELVTNALKHLGTPEGEKRPSLSVRLECKAGGDKGAIFVENSKGPKALDEDDVSTGLGEQLVRAFVSQMEAKVEREETDTCYRVRIDFPIQSFDANIVPSDHSHPV</sequence>
<feature type="transmembrane region" description="Helical" evidence="8">
    <location>
        <begin position="12"/>
        <end position="39"/>
    </location>
</feature>
<evidence type="ECO:0000256" key="5">
    <source>
        <dbReference type="ARBA" id="ARBA00022741"/>
    </source>
</evidence>
<dbReference type="InterPro" id="IPR011495">
    <property type="entry name" value="Sig_transdc_His_kin_sub2_dim/P"/>
</dbReference>
<keyword evidence="8" id="KW-1133">Transmembrane helix</keyword>
<gene>
    <name evidence="10" type="ORF">GQE99_11375</name>
</gene>
<keyword evidence="6" id="KW-0418">Kinase</keyword>
<accession>A0A845M7B3</accession>
<keyword evidence="11" id="KW-1185">Reference proteome</keyword>
<name>A0A845M7B3_9RHOB</name>
<dbReference type="CDD" id="cd12914">
    <property type="entry name" value="PDC1_DGC_like"/>
    <property type="match status" value="1"/>
</dbReference>
<keyword evidence="3" id="KW-0597">Phosphoprotein</keyword>
<organism evidence="10 11">
    <name type="scientific">Maritimibacter harenae</name>
    <dbReference type="NCBI Taxonomy" id="2606218"/>
    <lineage>
        <taxon>Bacteria</taxon>
        <taxon>Pseudomonadati</taxon>
        <taxon>Pseudomonadota</taxon>
        <taxon>Alphaproteobacteria</taxon>
        <taxon>Rhodobacterales</taxon>
        <taxon>Roseobacteraceae</taxon>
        <taxon>Maritimibacter</taxon>
    </lineage>
</organism>
<evidence type="ECO:0000256" key="3">
    <source>
        <dbReference type="ARBA" id="ARBA00022553"/>
    </source>
</evidence>
<dbReference type="Gene3D" id="3.30.565.10">
    <property type="entry name" value="Histidine kinase-like ATPase, C-terminal domain"/>
    <property type="match status" value="1"/>
</dbReference>
<dbReference type="GO" id="GO:0005524">
    <property type="term" value="F:ATP binding"/>
    <property type="evidence" value="ECO:0007669"/>
    <property type="project" value="UniProtKB-KW"/>
</dbReference>
<dbReference type="AlphaFoldDB" id="A0A845M7B3"/>
<dbReference type="Gene3D" id="3.30.450.20">
    <property type="entry name" value="PAS domain"/>
    <property type="match status" value="2"/>
</dbReference>
<dbReference type="RefSeq" id="WP_161351739.1">
    <property type="nucleotide sequence ID" value="NZ_WTUX01000012.1"/>
</dbReference>
<evidence type="ECO:0000256" key="8">
    <source>
        <dbReference type="SAM" id="Phobius"/>
    </source>
</evidence>
<evidence type="ECO:0000313" key="10">
    <source>
        <dbReference type="EMBL" id="MZR13617.1"/>
    </source>
</evidence>
<protein>
    <recommendedName>
        <fullName evidence="2">histidine kinase</fullName>
        <ecNumber evidence="2">2.7.13.3</ecNumber>
    </recommendedName>
</protein>
<dbReference type="Pfam" id="PF07568">
    <property type="entry name" value="HisKA_2"/>
    <property type="match status" value="1"/>
</dbReference>
<proteinExistence type="predicted"/>
<keyword evidence="8" id="KW-0472">Membrane</keyword>
<dbReference type="InterPro" id="IPR036890">
    <property type="entry name" value="HATPase_C_sf"/>
</dbReference>
<comment type="catalytic activity">
    <reaction evidence="1">
        <text>ATP + protein L-histidine = ADP + protein N-phospho-L-histidine.</text>
        <dbReference type="EC" id="2.7.13.3"/>
    </reaction>
</comment>
<dbReference type="SUPFAM" id="SSF55874">
    <property type="entry name" value="ATPase domain of HSP90 chaperone/DNA topoisomerase II/histidine kinase"/>
    <property type="match status" value="1"/>
</dbReference>
<evidence type="ECO:0000256" key="6">
    <source>
        <dbReference type="ARBA" id="ARBA00022777"/>
    </source>
</evidence>
<feature type="domain" description="Signal transduction histidine kinase subgroup 2 dimerisation and phosphoacceptor" evidence="9">
    <location>
        <begin position="372"/>
        <end position="446"/>
    </location>
</feature>
<dbReference type="GO" id="GO:0004673">
    <property type="term" value="F:protein histidine kinase activity"/>
    <property type="evidence" value="ECO:0007669"/>
    <property type="project" value="UniProtKB-EC"/>
</dbReference>
<reference evidence="10 11" key="1">
    <citation type="submission" date="2019-12" db="EMBL/GenBank/DDBJ databases">
        <title>Maritimibacter sp. nov. sp. isolated from sea sand.</title>
        <authorList>
            <person name="Kim J."/>
            <person name="Jeong S.E."/>
            <person name="Jung H.S."/>
            <person name="Jeon C.O."/>
        </authorList>
    </citation>
    <scope>NUCLEOTIDE SEQUENCE [LARGE SCALE GENOMIC DNA]</scope>
    <source>
        <strain evidence="10 11">DP07</strain>
    </source>
</reference>
<evidence type="ECO:0000256" key="2">
    <source>
        <dbReference type="ARBA" id="ARBA00012438"/>
    </source>
</evidence>
<keyword evidence="8" id="KW-0812">Transmembrane</keyword>
<feature type="transmembrane region" description="Helical" evidence="8">
    <location>
        <begin position="279"/>
        <end position="301"/>
    </location>
</feature>
<comment type="caution">
    <text evidence="10">The sequence shown here is derived from an EMBL/GenBank/DDBJ whole genome shotgun (WGS) entry which is preliminary data.</text>
</comment>
<keyword evidence="7" id="KW-0067">ATP-binding</keyword>
<dbReference type="Proteomes" id="UP000467322">
    <property type="component" value="Unassembled WGS sequence"/>
</dbReference>